<feature type="chain" id="PRO_5021797801" description="Aromatic hydrocarbon degradation protein" evidence="1">
    <location>
        <begin position="21"/>
        <end position="423"/>
    </location>
</feature>
<feature type="signal peptide" evidence="1">
    <location>
        <begin position="1"/>
        <end position="20"/>
    </location>
</feature>
<keyword evidence="1" id="KW-0732">Signal</keyword>
<reference evidence="2 3" key="1">
    <citation type="submission" date="2019-02" db="EMBL/GenBank/DDBJ databases">
        <title>Apibacter muscae sp. nov.: a novel member of the house fly microbiota.</title>
        <authorList>
            <person name="Park R."/>
        </authorList>
    </citation>
    <scope>NUCLEOTIDE SEQUENCE [LARGE SCALE GENOMIC DNA]</scope>
    <source>
        <strain evidence="2 3">AL1</strain>
    </source>
</reference>
<dbReference type="OrthoDB" id="1491239at2"/>
<comment type="caution">
    <text evidence="2">The sequence shown here is derived from an EMBL/GenBank/DDBJ whole genome shotgun (WGS) entry which is preliminary data.</text>
</comment>
<proteinExistence type="predicted"/>
<gene>
    <name evidence="2" type="ORF">ETU09_02130</name>
</gene>
<dbReference type="Proteomes" id="UP000319499">
    <property type="component" value="Unassembled WGS sequence"/>
</dbReference>
<evidence type="ECO:0000256" key="1">
    <source>
        <dbReference type="SAM" id="SignalP"/>
    </source>
</evidence>
<evidence type="ECO:0008006" key="4">
    <source>
        <dbReference type="Google" id="ProtNLM"/>
    </source>
</evidence>
<evidence type="ECO:0000313" key="2">
    <source>
        <dbReference type="EMBL" id="TWP29797.1"/>
    </source>
</evidence>
<keyword evidence="3" id="KW-1185">Reference proteome</keyword>
<dbReference type="AlphaFoldDB" id="A0A563DI33"/>
<organism evidence="2 3">
    <name type="scientific">Apibacter muscae</name>
    <dbReference type="NCBI Taxonomy" id="2509004"/>
    <lineage>
        <taxon>Bacteria</taxon>
        <taxon>Pseudomonadati</taxon>
        <taxon>Bacteroidota</taxon>
        <taxon>Flavobacteriia</taxon>
        <taxon>Flavobacteriales</taxon>
        <taxon>Weeksellaceae</taxon>
        <taxon>Apibacter</taxon>
    </lineage>
</organism>
<evidence type="ECO:0000313" key="3">
    <source>
        <dbReference type="Proteomes" id="UP000319499"/>
    </source>
</evidence>
<sequence length="423" mass="47859">MKLYLFPLLCLIILSNGLHAQQTSTSPYSSIGLGDEKFSTDITVSSMGGIGTSYISDFNNEANFNNPAANRNLRYTSFNVSVNTDFINEKTSSQSSDRSTTYLSNISVAFPAGEKSRIGFNLRPYSTLGYNMDLSNNSNGITQNSSLKGRGGLNMFGGFYSYNITQDLSVAAKINYIWGQLKKEEETSIQGANLKSGTFNRKDYGYFDYTLALAYRKKFTNDHLLKLGATYTFGRDVNTDVNSLYSTYYYNSLNEKQSIDTLSYSRGTYNSKIPFSYSLGVAYGKEFKWSLGLDFKYINQSKLEIPQENYTYNNRYRVALGGWFLPNINGFKSYFEKIIYRYGIYYEETGIELNNQSINQYGITAGLSLPIGKTGKQDPSTLNLGLELGQRGTTSEGLIKENFVNFRIGFNFDDLWFRKRQFD</sequence>
<dbReference type="EMBL" id="SELH01000013">
    <property type="protein sequence ID" value="TWP29797.1"/>
    <property type="molecule type" value="Genomic_DNA"/>
</dbReference>
<dbReference type="SUPFAM" id="SSF56935">
    <property type="entry name" value="Porins"/>
    <property type="match status" value="1"/>
</dbReference>
<name>A0A563DI33_9FLAO</name>
<dbReference type="Gene3D" id="2.40.160.60">
    <property type="entry name" value="Outer membrane protein transport protein (OMPP1/FadL/TodX)"/>
    <property type="match status" value="1"/>
</dbReference>
<accession>A0A563DI33</accession>
<protein>
    <recommendedName>
        <fullName evidence="4">Aromatic hydrocarbon degradation protein</fullName>
    </recommendedName>
</protein>
<dbReference type="RefSeq" id="WP_146261487.1">
    <property type="nucleotide sequence ID" value="NZ_SELG01000029.1"/>
</dbReference>